<evidence type="ECO:0000313" key="2">
    <source>
        <dbReference type="EMBL" id="QDU74980.1"/>
    </source>
</evidence>
<evidence type="ECO:0000313" key="3">
    <source>
        <dbReference type="Proteomes" id="UP000318626"/>
    </source>
</evidence>
<protein>
    <submittedName>
        <fullName evidence="2">Lipoprotein NlpI</fullName>
    </submittedName>
</protein>
<keyword evidence="1" id="KW-0732">Signal</keyword>
<dbReference type="KEGG" id="bvo:Pan97_20000"/>
<keyword evidence="3" id="KW-1185">Reference proteome</keyword>
<organism evidence="2 3">
    <name type="scientific">Bremerella volcania</name>
    <dbReference type="NCBI Taxonomy" id="2527984"/>
    <lineage>
        <taxon>Bacteria</taxon>
        <taxon>Pseudomonadati</taxon>
        <taxon>Planctomycetota</taxon>
        <taxon>Planctomycetia</taxon>
        <taxon>Pirellulales</taxon>
        <taxon>Pirellulaceae</taxon>
        <taxon>Bremerella</taxon>
    </lineage>
</organism>
<dbReference type="SUPFAM" id="SSF48452">
    <property type="entry name" value="TPR-like"/>
    <property type="match status" value="1"/>
</dbReference>
<feature type="chain" id="PRO_5021850134" evidence="1">
    <location>
        <begin position="29"/>
        <end position="270"/>
    </location>
</feature>
<evidence type="ECO:0000256" key="1">
    <source>
        <dbReference type="SAM" id="SignalP"/>
    </source>
</evidence>
<dbReference type="AlphaFoldDB" id="A0A518C6Y2"/>
<name>A0A518C6Y2_9BACT</name>
<dbReference type="PANTHER" id="PTHR47908:SF2">
    <property type="entry name" value="TETRATRICOPEPTIDE REPEAT (TPR)-LIKE SUPERFAMILY PROTEIN"/>
    <property type="match status" value="1"/>
</dbReference>
<gene>
    <name evidence="2" type="primary">nlpI</name>
    <name evidence="2" type="ORF">Pan97_20000</name>
</gene>
<dbReference type="Proteomes" id="UP000318626">
    <property type="component" value="Chromosome"/>
</dbReference>
<dbReference type="PANTHER" id="PTHR47908">
    <property type="match status" value="1"/>
</dbReference>
<dbReference type="InterPro" id="IPR011990">
    <property type="entry name" value="TPR-like_helical_dom_sf"/>
</dbReference>
<reference evidence="3" key="1">
    <citation type="submission" date="2019-02" db="EMBL/GenBank/DDBJ databases">
        <title>Deep-cultivation of Planctomycetes and their phenomic and genomic characterization uncovers novel biology.</title>
        <authorList>
            <person name="Wiegand S."/>
            <person name="Jogler M."/>
            <person name="Boedeker C."/>
            <person name="Pinto D."/>
            <person name="Vollmers J."/>
            <person name="Rivas-Marin E."/>
            <person name="Kohn T."/>
            <person name="Peeters S.H."/>
            <person name="Heuer A."/>
            <person name="Rast P."/>
            <person name="Oberbeckmann S."/>
            <person name="Bunk B."/>
            <person name="Jeske O."/>
            <person name="Meyerdierks A."/>
            <person name="Storesund J.E."/>
            <person name="Kallscheuer N."/>
            <person name="Luecker S."/>
            <person name="Lage O.M."/>
            <person name="Pohl T."/>
            <person name="Merkel B.J."/>
            <person name="Hornburger P."/>
            <person name="Mueller R.-W."/>
            <person name="Bruemmer F."/>
            <person name="Labrenz M."/>
            <person name="Spormann A.M."/>
            <person name="Op den Camp H."/>
            <person name="Overmann J."/>
            <person name="Amann R."/>
            <person name="Jetten M.S.M."/>
            <person name="Mascher T."/>
            <person name="Medema M.H."/>
            <person name="Devos D.P."/>
            <person name="Kaster A.-K."/>
            <person name="Ovreas L."/>
            <person name="Rohde M."/>
            <person name="Galperin M.Y."/>
            <person name="Jogler C."/>
        </authorList>
    </citation>
    <scope>NUCLEOTIDE SEQUENCE [LARGE SCALE GENOMIC DNA]</scope>
    <source>
        <strain evidence="3">Pan97</strain>
    </source>
</reference>
<sequence length="270" mass="30702" precursor="true">MCIENSVTMSRCLILLSFVLLLPTLAVAQEPSFDKLNMQLREALDKDDHKQAIALLDQMIEMKPALPSLYYVRATENYMAENFRASVKDFDKLIELQPARSDSLWERGISCYYAGDYAAGAKQFLDYQNYHDQDVENSVWRYLCLAKSEGLAKARETLIAIERDPRPGLQEVLELYRGNVTPEKLLEQMDQTKLTGEAAAGYRFYTLLYVGLYYVAEGKDDLAAKYLKTAADPKLLEAGPSRISTYMWETAGIAHRDVLRRQKKQAAGEN</sequence>
<feature type="signal peptide" evidence="1">
    <location>
        <begin position="1"/>
        <end position="28"/>
    </location>
</feature>
<keyword evidence="2" id="KW-0449">Lipoprotein</keyword>
<accession>A0A518C6Y2</accession>
<dbReference type="Gene3D" id="1.25.40.10">
    <property type="entry name" value="Tetratricopeptide repeat domain"/>
    <property type="match status" value="1"/>
</dbReference>
<proteinExistence type="predicted"/>
<dbReference type="EMBL" id="CP036289">
    <property type="protein sequence ID" value="QDU74980.1"/>
    <property type="molecule type" value="Genomic_DNA"/>
</dbReference>